<dbReference type="RefSeq" id="WP_113745116.1">
    <property type="nucleotide sequence ID" value="NZ_UAPV01000002.1"/>
</dbReference>
<name>A0A2X0X6S5_9GAMM</name>
<sequence length="94" mass="10979">MNKLQSKLLNLLKEIDHISNKAGVEWYLMYGTLLGAIRHQGFIPWDDDADIVMTNENYIRFKNYVLSHPQLNRRLSCVDITLTTVDNLWQGIMI</sequence>
<reference evidence="2 3" key="1">
    <citation type="submission" date="2018-06" db="EMBL/GenBank/DDBJ databases">
        <authorList>
            <consortium name="Pathogen Informatics"/>
            <person name="Doyle S."/>
        </authorList>
    </citation>
    <scope>NUCLEOTIDE SEQUENCE [LARGE SCALE GENOMIC DNA]</scope>
    <source>
        <strain evidence="2 3">NCTC13093</strain>
    </source>
</reference>
<dbReference type="Proteomes" id="UP000250086">
    <property type="component" value="Unassembled WGS sequence"/>
</dbReference>
<dbReference type="AlphaFoldDB" id="A0A2X0X6S5"/>
<proteinExistence type="predicted"/>
<organism evidence="2 3">
    <name type="scientific">Anaerobiospirillum thomasii</name>
    <dbReference type="NCBI Taxonomy" id="179995"/>
    <lineage>
        <taxon>Bacteria</taxon>
        <taxon>Pseudomonadati</taxon>
        <taxon>Pseudomonadota</taxon>
        <taxon>Gammaproteobacteria</taxon>
        <taxon>Aeromonadales</taxon>
        <taxon>Succinivibrionaceae</taxon>
        <taxon>Anaerobiospirillum</taxon>
    </lineage>
</organism>
<dbReference type="Pfam" id="PF04991">
    <property type="entry name" value="LicD"/>
    <property type="match status" value="1"/>
</dbReference>
<dbReference type="PANTHER" id="PTHR43404:SF2">
    <property type="entry name" value="LIPOPOLYSACCHARIDE CHOLINEPHOSPHOTRANSFERASE LICD"/>
    <property type="match status" value="1"/>
</dbReference>
<gene>
    <name evidence="2" type="ORF">NCTC13093_02472</name>
</gene>
<dbReference type="InterPro" id="IPR052942">
    <property type="entry name" value="LPS_cholinephosphotransferase"/>
</dbReference>
<dbReference type="EMBL" id="UAPV01000002">
    <property type="protein sequence ID" value="SPT78777.1"/>
    <property type="molecule type" value="Genomic_DNA"/>
</dbReference>
<dbReference type="PANTHER" id="PTHR43404">
    <property type="entry name" value="LIPOPOLYSACCHARIDE CHOLINEPHOSPHOTRANSFERASE LICD"/>
    <property type="match status" value="1"/>
</dbReference>
<evidence type="ECO:0000313" key="2">
    <source>
        <dbReference type="EMBL" id="SPT78777.1"/>
    </source>
</evidence>
<evidence type="ECO:0000313" key="3">
    <source>
        <dbReference type="Proteomes" id="UP000250086"/>
    </source>
</evidence>
<evidence type="ECO:0000259" key="1">
    <source>
        <dbReference type="Pfam" id="PF04991"/>
    </source>
</evidence>
<accession>A0A2X0X6S5</accession>
<protein>
    <submittedName>
        <fullName evidence="2">LPS biosynthesis protein</fullName>
    </submittedName>
</protein>
<feature type="domain" description="LicD/FKTN/FKRP nucleotidyltransferase" evidence="1">
    <location>
        <begin position="20"/>
        <end position="68"/>
    </location>
</feature>
<keyword evidence="3" id="KW-1185">Reference proteome</keyword>
<dbReference type="GO" id="GO:0009100">
    <property type="term" value="P:glycoprotein metabolic process"/>
    <property type="evidence" value="ECO:0007669"/>
    <property type="project" value="UniProtKB-ARBA"/>
</dbReference>
<dbReference type="InterPro" id="IPR007074">
    <property type="entry name" value="LicD/FKTN/FKRP_NTP_transf"/>
</dbReference>